<evidence type="ECO:0000256" key="1">
    <source>
        <dbReference type="ARBA" id="ARBA00022679"/>
    </source>
</evidence>
<reference evidence="2 3" key="1">
    <citation type="submission" date="2020-08" db="EMBL/GenBank/DDBJ databases">
        <title>Genomic Encyclopedia of Type Strains, Phase IV (KMG-IV): sequencing the most valuable type-strain genomes for metagenomic binning, comparative biology and taxonomic classification.</title>
        <authorList>
            <person name="Goeker M."/>
        </authorList>
    </citation>
    <scope>NUCLEOTIDE SEQUENCE [LARGE SCALE GENOMIC DNA]</scope>
    <source>
        <strain evidence="2 3">DSM 102983</strain>
    </source>
</reference>
<evidence type="ECO:0000313" key="2">
    <source>
        <dbReference type="EMBL" id="MBB4624840.1"/>
    </source>
</evidence>
<accession>A0ABR6KTL2</accession>
<dbReference type="Pfam" id="PF04488">
    <property type="entry name" value="Gly_transf_sug"/>
    <property type="match status" value="1"/>
</dbReference>
<keyword evidence="3" id="KW-1185">Reference proteome</keyword>
<keyword evidence="1" id="KW-0808">Transferase</keyword>
<name>A0ABR6KTL2_9BACT</name>
<sequence length="232" mass="27389">MLIPKIIHQVWEGKDGPPPNFLLDVSQTWKEQHPDWTYVFWDGDKIDSFMRTHSEYVDVYESYRYAVQRWDMIRYLILYEYGGVYADLDYECIEPLDGLLENESCCLASDPEEHARIFNKSHIVTNAFMAVETKHPLFKVILEHLLSDDPAQYDMNDKFNYVLETTGPYMLTRVYDNYDFKEKVRLLPASVISPLTKNEVALCIKGYMSDEELKRKLQDAVAIHYFYGSWYS</sequence>
<dbReference type="PANTHER" id="PTHR32385:SF15">
    <property type="entry name" value="INOSITOL PHOSPHOCERAMIDE MANNOSYLTRANSFERASE 1"/>
    <property type="match status" value="1"/>
</dbReference>
<dbReference type="SUPFAM" id="SSF53448">
    <property type="entry name" value="Nucleotide-diphospho-sugar transferases"/>
    <property type="match status" value="1"/>
</dbReference>
<dbReference type="Gene3D" id="3.90.550.20">
    <property type="match status" value="1"/>
</dbReference>
<dbReference type="InterPro" id="IPR029044">
    <property type="entry name" value="Nucleotide-diphossugar_trans"/>
</dbReference>
<protein>
    <submittedName>
        <fullName evidence="2">Mannosyltransferase OCH1-like enzyme</fullName>
    </submittedName>
</protein>
<proteinExistence type="predicted"/>
<dbReference type="InterPro" id="IPR051706">
    <property type="entry name" value="Glycosyltransferase_domain"/>
</dbReference>
<dbReference type="RefSeq" id="WP_183672337.1">
    <property type="nucleotide sequence ID" value="NZ_BMPB01000016.1"/>
</dbReference>
<organism evidence="2 3">
    <name type="scientific">Parabacteroides faecis</name>
    <dbReference type="NCBI Taxonomy" id="1217282"/>
    <lineage>
        <taxon>Bacteria</taxon>
        <taxon>Pseudomonadati</taxon>
        <taxon>Bacteroidota</taxon>
        <taxon>Bacteroidia</taxon>
        <taxon>Bacteroidales</taxon>
        <taxon>Tannerellaceae</taxon>
        <taxon>Parabacteroides</taxon>
    </lineage>
</organism>
<gene>
    <name evidence="2" type="ORF">GGQ57_004785</name>
</gene>
<comment type="caution">
    <text evidence="2">The sequence shown here is derived from an EMBL/GenBank/DDBJ whole genome shotgun (WGS) entry which is preliminary data.</text>
</comment>
<evidence type="ECO:0000313" key="3">
    <source>
        <dbReference type="Proteomes" id="UP000533637"/>
    </source>
</evidence>
<dbReference type="EMBL" id="JACHOC010000012">
    <property type="protein sequence ID" value="MBB4624840.1"/>
    <property type="molecule type" value="Genomic_DNA"/>
</dbReference>
<dbReference type="Proteomes" id="UP000533637">
    <property type="component" value="Unassembled WGS sequence"/>
</dbReference>
<dbReference type="InterPro" id="IPR007577">
    <property type="entry name" value="GlycoTrfase_DXD_sugar-bd_CS"/>
</dbReference>
<dbReference type="PANTHER" id="PTHR32385">
    <property type="entry name" value="MANNOSYL PHOSPHORYLINOSITOL CERAMIDE SYNTHASE"/>
    <property type="match status" value="1"/>
</dbReference>